<dbReference type="Pfam" id="PF02776">
    <property type="entry name" value="TPP_enzyme_N"/>
    <property type="match status" value="1"/>
</dbReference>
<dbReference type="GO" id="GO:0030976">
    <property type="term" value="F:thiamine pyrophosphate binding"/>
    <property type="evidence" value="ECO:0007669"/>
    <property type="project" value="InterPro"/>
</dbReference>
<dbReference type="InterPro" id="IPR029061">
    <property type="entry name" value="THDP-binding"/>
</dbReference>
<name>F7XP96_METZD</name>
<dbReference type="GeneID" id="10821952"/>
<dbReference type="EMBL" id="CP002101">
    <property type="protein sequence ID" value="AEH60223.1"/>
    <property type="molecule type" value="Genomic_DNA"/>
</dbReference>
<evidence type="ECO:0000313" key="7">
    <source>
        <dbReference type="EMBL" id="AEH60223.1"/>
    </source>
</evidence>
<dbReference type="GO" id="GO:0003984">
    <property type="term" value="F:acetolactate synthase activity"/>
    <property type="evidence" value="ECO:0007669"/>
    <property type="project" value="TreeGrafter"/>
</dbReference>
<dbReference type="RefSeq" id="WP_013897662.1">
    <property type="nucleotide sequence ID" value="NC_015676.1"/>
</dbReference>
<keyword evidence="2 3" id="KW-0786">Thiamine pyrophosphate</keyword>
<gene>
    <name evidence="7" type="ordered locus">Mzhil_0347</name>
</gene>
<dbReference type="CDD" id="cd07035">
    <property type="entry name" value="TPP_PYR_POX_like"/>
    <property type="match status" value="1"/>
</dbReference>
<evidence type="ECO:0000259" key="5">
    <source>
        <dbReference type="Pfam" id="PF02775"/>
    </source>
</evidence>
<proteinExistence type="inferred from homology"/>
<comment type="similarity">
    <text evidence="1 3">Belongs to the TPP enzyme family.</text>
</comment>
<reference evidence="7 8" key="1">
    <citation type="submission" date="2010-07" db="EMBL/GenBank/DDBJ databases">
        <title>The complete genome of Methanosalsum zhilinae DSM 4017.</title>
        <authorList>
            <consortium name="US DOE Joint Genome Institute (JGI-PGF)"/>
            <person name="Lucas S."/>
            <person name="Copeland A."/>
            <person name="Lapidus A."/>
            <person name="Glavina del Rio T."/>
            <person name="Dalin E."/>
            <person name="Tice H."/>
            <person name="Bruce D."/>
            <person name="Goodwin L."/>
            <person name="Pitluck S."/>
            <person name="Kyrpides N."/>
            <person name="Mavromatis K."/>
            <person name="Ovchinnikova G."/>
            <person name="Daligault H."/>
            <person name="Detter J.C."/>
            <person name="Han C."/>
            <person name="Tapia R."/>
            <person name="Larimer F."/>
            <person name="Land M."/>
            <person name="Hauser L."/>
            <person name="Markowitz V."/>
            <person name="Cheng J.-F."/>
            <person name="Hugenholtz P."/>
            <person name="Woyke T."/>
            <person name="Wu D."/>
            <person name="Spring S."/>
            <person name="Schueler E."/>
            <person name="Brambilla E."/>
            <person name="Klenk H.-P."/>
            <person name="Eisen J.A."/>
        </authorList>
    </citation>
    <scope>NUCLEOTIDE SEQUENCE [LARGE SCALE GENOMIC DNA]</scope>
    <source>
        <strain evidence="8">DSM 4017 / NBRC 107636 / OCM 62 / WeN5</strain>
    </source>
</reference>
<evidence type="ECO:0000256" key="3">
    <source>
        <dbReference type="RuleBase" id="RU362132"/>
    </source>
</evidence>
<dbReference type="GO" id="GO:0009097">
    <property type="term" value="P:isoleucine biosynthetic process"/>
    <property type="evidence" value="ECO:0007669"/>
    <property type="project" value="TreeGrafter"/>
</dbReference>
<dbReference type="InterPro" id="IPR045229">
    <property type="entry name" value="TPP_enz"/>
</dbReference>
<accession>F7XP96</accession>
<feature type="domain" description="Thiamine pyrophosphate enzyme central" evidence="4">
    <location>
        <begin position="186"/>
        <end position="320"/>
    </location>
</feature>
<dbReference type="AlphaFoldDB" id="F7XP96"/>
<keyword evidence="8" id="KW-1185">Reference proteome</keyword>
<dbReference type="FunFam" id="3.40.50.970:FF:000007">
    <property type="entry name" value="Acetolactate synthase"/>
    <property type="match status" value="1"/>
</dbReference>
<dbReference type="Gene3D" id="3.40.50.970">
    <property type="match status" value="2"/>
</dbReference>
<dbReference type="GO" id="GO:0050660">
    <property type="term" value="F:flavin adenine dinucleotide binding"/>
    <property type="evidence" value="ECO:0007669"/>
    <property type="project" value="TreeGrafter"/>
</dbReference>
<dbReference type="PROSITE" id="PS00187">
    <property type="entry name" value="TPP_ENZYMES"/>
    <property type="match status" value="1"/>
</dbReference>
<dbReference type="Gene3D" id="3.40.50.1220">
    <property type="entry name" value="TPP-binding domain"/>
    <property type="match status" value="1"/>
</dbReference>
<dbReference type="PANTHER" id="PTHR18968">
    <property type="entry name" value="THIAMINE PYROPHOSPHATE ENZYMES"/>
    <property type="match status" value="1"/>
</dbReference>
<protein>
    <submittedName>
        <fullName evidence="7">Thiamine pyrophosphate protein domain protein TPP-binding protein</fullName>
    </submittedName>
</protein>
<dbReference type="InterPro" id="IPR000399">
    <property type="entry name" value="TPP-bd_CS"/>
</dbReference>
<evidence type="ECO:0000313" key="8">
    <source>
        <dbReference type="Proteomes" id="UP000006622"/>
    </source>
</evidence>
<organism evidence="7 8">
    <name type="scientific">Methanosalsum zhilinae (strain DSM 4017 / NBRC 107636 / OCM 62 / WeN5)</name>
    <name type="common">Methanohalophilus zhilinae</name>
    <dbReference type="NCBI Taxonomy" id="679901"/>
    <lineage>
        <taxon>Archaea</taxon>
        <taxon>Methanobacteriati</taxon>
        <taxon>Methanobacteriota</taxon>
        <taxon>Stenosarchaea group</taxon>
        <taxon>Methanomicrobia</taxon>
        <taxon>Methanosarcinales</taxon>
        <taxon>Methanosarcinaceae</taxon>
        <taxon>Methanosalsum</taxon>
    </lineage>
</organism>
<dbReference type="HOGENOM" id="CLU_013748_3_2_2"/>
<dbReference type="GO" id="GO:0000287">
    <property type="term" value="F:magnesium ion binding"/>
    <property type="evidence" value="ECO:0007669"/>
    <property type="project" value="InterPro"/>
</dbReference>
<dbReference type="NCBIfam" id="NF006187">
    <property type="entry name" value="PRK08322.1"/>
    <property type="match status" value="1"/>
</dbReference>
<dbReference type="GO" id="GO:0005948">
    <property type="term" value="C:acetolactate synthase complex"/>
    <property type="evidence" value="ECO:0007669"/>
    <property type="project" value="TreeGrafter"/>
</dbReference>
<dbReference type="OrthoDB" id="6837at2157"/>
<evidence type="ECO:0000259" key="6">
    <source>
        <dbReference type="Pfam" id="PF02776"/>
    </source>
</evidence>
<evidence type="ECO:0000256" key="1">
    <source>
        <dbReference type="ARBA" id="ARBA00007812"/>
    </source>
</evidence>
<dbReference type="Pfam" id="PF00205">
    <property type="entry name" value="TPP_enzyme_M"/>
    <property type="match status" value="1"/>
</dbReference>
<dbReference type="Pfam" id="PF02775">
    <property type="entry name" value="TPP_enzyme_C"/>
    <property type="match status" value="1"/>
</dbReference>
<dbReference type="SUPFAM" id="SSF52518">
    <property type="entry name" value="Thiamin diphosphate-binding fold (THDP-binding)"/>
    <property type="match status" value="2"/>
</dbReference>
<dbReference type="InterPro" id="IPR012001">
    <property type="entry name" value="Thiamin_PyroP_enz_TPP-bd_dom"/>
</dbReference>
<dbReference type="KEGG" id="mzh:Mzhil_0347"/>
<evidence type="ECO:0000259" key="4">
    <source>
        <dbReference type="Pfam" id="PF00205"/>
    </source>
</evidence>
<dbReference type="InterPro" id="IPR029035">
    <property type="entry name" value="DHS-like_NAD/FAD-binding_dom"/>
</dbReference>
<dbReference type="InterPro" id="IPR012000">
    <property type="entry name" value="Thiamin_PyroP_enz_cen_dom"/>
</dbReference>
<feature type="domain" description="Thiamine pyrophosphate enzyme TPP-binding" evidence="5">
    <location>
        <begin position="378"/>
        <end position="524"/>
    </location>
</feature>
<dbReference type="InterPro" id="IPR011766">
    <property type="entry name" value="TPP_enzyme_TPP-bd"/>
</dbReference>
<dbReference type="GO" id="GO:0044272">
    <property type="term" value="P:sulfur compound biosynthetic process"/>
    <property type="evidence" value="ECO:0007669"/>
    <property type="project" value="UniProtKB-ARBA"/>
</dbReference>
<dbReference type="GO" id="GO:0009099">
    <property type="term" value="P:L-valine biosynthetic process"/>
    <property type="evidence" value="ECO:0007669"/>
    <property type="project" value="TreeGrafter"/>
</dbReference>
<dbReference type="STRING" id="679901.Mzhil_0347"/>
<dbReference type="PANTHER" id="PTHR18968:SF129">
    <property type="entry name" value="ACETOLACTATE SYNTHASE"/>
    <property type="match status" value="1"/>
</dbReference>
<sequence>MKGSELFVRCLENEGVEYIFGIPGEETLDLMESLSRSEIRFIVTRHEQSAAFMANMYGRMTHAPGVCLATLGPGATNLMTGIADAHLDRAPMVAITGQGGLDRIHKESHQYIDIVSTFKSVTSWNKSIVRADFIPEIVSKAFDTAVNVPGAVHIELPEDIAADNSGKKALLKRAYSHITTHDETELEKAAQMIEDASMPLILAGNGIARLEAAEKLQDFVVGTGIPVVTTFMGKGVISSEDEHYLGSMGIPDRDHIMCGFDMADLVICIGFDPVEYSPAFWNPAGSKTIIHIHHNHPDIVESYIPATSLVGDIKDSLEHLQSHCKFKKDIPEEFRRIRVRMINELTDFRENLSFPVKPQKILWDIRQCLPDDGILISDVGAHKLWIGRLFPALRHNTVFMSNGLASMGFALPAAIAASIVEPEKSIIAVAGDGGFLMNVQELETAVRLGCSFVVIIFNDSQYGVIAWHEMKKFNQATGTDFTNPDFVKLAESFGARGVKISNTDELQYKIRQALEMGGVWVIDVEVDYSENIKLTRKLENSSCEIFE</sequence>
<evidence type="ECO:0000256" key="2">
    <source>
        <dbReference type="ARBA" id="ARBA00023052"/>
    </source>
</evidence>
<dbReference type="Proteomes" id="UP000006622">
    <property type="component" value="Chromosome"/>
</dbReference>
<dbReference type="SUPFAM" id="SSF52467">
    <property type="entry name" value="DHS-like NAD/FAD-binding domain"/>
    <property type="match status" value="1"/>
</dbReference>
<feature type="domain" description="Thiamine pyrophosphate enzyme N-terminal TPP-binding" evidence="6">
    <location>
        <begin position="1"/>
        <end position="115"/>
    </location>
</feature>